<organism evidence="11 12">
    <name type="scientific">Dendryphion nanum</name>
    <dbReference type="NCBI Taxonomy" id="256645"/>
    <lineage>
        <taxon>Eukaryota</taxon>
        <taxon>Fungi</taxon>
        <taxon>Dikarya</taxon>
        <taxon>Ascomycota</taxon>
        <taxon>Pezizomycotina</taxon>
        <taxon>Dothideomycetes</taxon>
        <taxon>Pleosporomycetidae</taxon>
        <taxon>Pleosporales</taxon>
        <taxon>Torulaceae</taxon>
        <taxon>Dendryphion</taxon>
    </lineage>
</organism>
<keyword evidence="5" id="KW-0862">Zinc</keyword>
<keyword evidence="12" id="KW-1185">Reference proteome</keyword>
<dbReference type="InterPro" id="IPR036864">
    <property type="entry name" value="Zn2-C6_fun-type_DNA-bd_sf"/>
</dbReference>
<dbReference type="GO" id="GO:0000978">
    <property type="term" value="F:RNA polymerase II cis-regulatory region sequence-specific DNA binding"/>
    <property type="evidence" value="ECO:0007669"/>
    <property type="project" value="InterPro"/>
</dbReference>
<feature type="domain" description="Zn(2)-C6 fungal-type" evidence="9">
    <location>
        <begin position="122"/>
        <end position="151"/>
    </location>
</feature>
<dbReference type="PANTHER" id="PTHR40626">
    <property type="entry name" value="MIP31509P"/>
    <property type="match status" value="1"/>
</dbReference>
<dbReference type="InterPro" id="IPR036236">
    <property type="entry name" value="Znf_C2H2_sf"/>
</dbReference>
<proteinExistence type="predicted"/>
<feature type="region of interest" description="Disordered" evidence="8">
    <location>
        <begin position="1"/>
        <end position="45"/>
    </location>
</feature>
<dbReference type="AlphaFoldDB" id="A0A9P9DZW0"/>
<keyword evidence="2" id="KW-0479">Metal-binding</keyword>
<keyword evidence="4 7" id="KW-0863">Zinc-finger</keyword>
<sequence length="647" mass="73413">MRRSLRRRSKDQAPAASARAKSHDRAVEHSVSKFSSQSAREPEPASERVVQNQCSACSKCFSSNSHLRRHQLSHSRHRQYRCPFCNREFLRPDALRRHCKTCTQNDQDERIPEFTRGRRLRACDSCRRKKVTCDGKDPCSGCSSKQIECSYDHVTNINVSSYETGSTAGRIPVRFLLSYTDPSVESIADVFAATGSQPQVLVEHPVHPAPIIDSVSQLYGEDMEGIFSNIFPDLFMEHDFSHNNLTSVEIPTPDHSALQFRIEELLSQLALQHHKSFKMMELTMDQVPISLLKSVFTPTNFTNYIGTFFTYAHPHFPIIHQATFNIKTIPLPLLLAVFLGGAVHAAPQDVALSSLQFSDLSEEYIFEVLRKTIINDGVKNVEGIQIIHAALLICAVQTISNNAIVILQRLRVTRYPVIVDAIRSMGLIGTVRSTRIDAMEWDQFITEESRIRLVTWMFLSDCMNTLFFKSPPQISISEMTGDLPCADTLFEASTATEFTRLARSAPSSSSRGPSLESWISSLMAETWLGPEDPSLNWLEPYHLMMAIFAFHSIIFTSRTNLLASSSYLILLRATNRWREVWEKVKSRQTREQLPPFGFTKYGLELWWLAQKILELAQSNDSESKYMSGAPTNSLQELHEFIRLHGEI</sequence>
<evidence type="ECO:0000256" key="5">
    <source>
        <dbReference type="ARBA" id="ARBA00022833"/>
    </source>
</evidence>
<dbReference type="Pfam" id="PF00172">
    <property type="entry name" value="Zn_clus"/>
    <property type="match status" value="1"/>
</dbReference>
<dbReference type="CDD" id="cd00067">
    <property type="entry name" value="GAL4"/>
    <property type="match status" value="1"/>
</dbReference>
<dbReference type="CDD" id="cd12148">
    <property type="entry name" value="fungal_TF_MHR"/>
    <property type="match status" value="1"/>
</dbReference>
<dbReference type="InterPro" id="IPR013087">
    <property type="entry name" value="Znf_C2H2_type"/>
</dbReference>
<dbReference type="SMART" id="SM00066">
    <property type="entry name" value="GAL4"/>
    <property type="match status" value="1"/>
</dbReference>
<protein>
    <recommendedName>
        <fullName evidence="13">Zn(2)-C6 fungal-type domain-containing protein</fullName>
    </recommendedName>
</protein>
<dbReference type="PROSITE" id="PS50157">
    <property type="entry name" value="ZINC_FINGER_C2H2_2"/>
    <property type="match status" value="2"/>
</dbReference>
<dbReference type="GO" id="GO:0005634">
    <property type="term" value="C:nucleus"/>
    <property type="evidence" value="ECO:0007669"/>
    <property type="project" value="UniProtKB-SubCell"/>
</dbReference>
<evidence type="ECO:0000256" key="8">
    <source>
        <dbReference type="SAM" id="MobiDB-lite"/>
    </source>
</evidence>
<dbReference type="GO" id="GO:0000785">
    <property type="term" value="C:chromatin"/>
    <property type="evidence" value="ECO:0007669"/>
    <property type="project" value="TreeGrafter"/>
</dbReference>
<dbReference type="Pfam" id="PF04082">
    <property type="entry name" value="Fungal_trans"/>
    <property type="match status" value="1"/>
</dbReference>
<evidence type="ECO:0000256" key="4">
    <source>
        <dbReference type="ARBA" id="ARBA00022771"/>
    </source>
</evidence>
<dbReference type="SUPFAM" id="SSF57701">
    <property type="entry name" value="Zn2/Cys6 DNA-binding domain"/>
    <property type="match status" value="1"/>
</dbReference>
<comment type="caution">
    <text evidence="11">The sequence shown here is derived from an EMBL/GenBank/DDBJ whole genome shotgun (WGS) entry which is preliminary data.</text>
</comment>
<dbReference type="GO" id="GO:0006351">
    <property type="term" value="P:DNA-templated transcription"/>
    <property type="evidence" value="ECO:0007669"/>
    <property type="project" value="InterPro"/>
</dbReference>
<accession>A0A9P9DZW0</accession>
<keyword evidence="6" id="KW-0539">Nucleus</keyword>
<evidence type="ECO:0000313" key="12">
    <source>
        <dbReference type="Proteomes" id="UP000700596"/>
    </source>
</evidence>
<dbReference type="InterPro" id="IPR001138">
    <property type="entry name" value="Zn2Cys6_DnaBD"/>
</dbReference>
<feature type="domain" description="C2H2-type" evidence="10">
    <location>
        <begin position="52"/>
        <end position="79"/>
    </location>
</feature>
<dbReference type="EMBL" id="JAGMWT010000005">
    <property type="protein sequence ID" value="KAH7128488.1"/>
    <property type="molecule type" value="Genomic_DNA"/>
</dbReference>
<keyword evidence="3" id="KW-0677">Repeat</keyword>
<feature type="compositionally biased region" description="Basic and acidic residues" evidence="8">
    <location>
        <begin position="21"/>
        <end position="31"/>
    </location>
</feature>
<comment type="subcellular location">
    <subcellularLocation>
        <location evidence="1">Nucleus</location>
    </subcellularLocation>
</comment>
<dbReference type="GO" id="GO:0000981">
    <property type="term" value="F:DNA-binding transcription factor activity, RNA polymerase II-specific"/>
    <property type="evidence" value="ECO:0007669"/>
    <property type="project" value="InterPro"/>
</dbReference>
<dbReference type="Proteomes" id="UP000700596">
    <property type="component" value="Unassembled WGS sequence"/>
</dbReference>
<dbReference type="Gene3D" id="4.10.240.10">
    <property type="entry name" value="Zn(2)-C6 fungal-type DNA-binding domain"/>
    <property type="match status" value="1"/>
</dbReference>
<dbReference type="Gene3D" id="3.30.160.60">
    <property type="entry name" value="Classic Zinc Finger"/>
    <property type="match status" value="1"/>
</dbReference>
<evidence type="ECO:0000259" key="9">
    <source>
        <dbReference type="PROSITE" id="PS50048"/>
    </source>
</evidence>
<dbReference type="PANTHER" id="PTHR40626:SF1">
    <property type="entry name" value="TRANSCRIPTION FACTOR WITH C2H2 AND ZN(2)-CYS(6) DNA BINDING DOMAIN (EUROFUNG)"/>
    <property type="match status" value="1"/>
</dbReference>
<name>A0A9P9DZW0_9PLEO</name>
<reference evidence="11" key="1">
    <citation type="journal article" date="2021" name="Nat. Commun.">
        <title>Genetic determinants of endophytism in the Arabidopsis root mycobiome.</title>
        <authorList>
            <person name="Mesny F."/>
            <person name="Miyauchi S."/>
            <person name="Thiergart T."/>
            <person name="Pickel B."/>
            <person name="Atanasova L."/>
            <person name="Karlsson M."/>
            <person name="Huettel B."/>
            <person name="Barry K.W."/>
            <person name="Haridas S."/>
            <person name="Chen C."/>
            <person name="Bauer D."/>
            <person name="Andreopoulos W."/>
            <person name="Pangilinan J."/>
            <person name="LaButti K."/>
            <person name="Riley R."/>
            <person name="Lipzen A."/>
            <person name="Clum A."/>
            <person name="Drula E."/>
            <person name="Henrissat B."/>
            <person name="Kohler A."/>
            <person name="Grigoriev I.V."/>
            <person name="Martin F.M."/>
            <person name="Hacquard S."/>
        </authorList>
    </citation>
    <scope>NUCLEOTIDE SEQUENCE</scope>
    <source>
        <strain evidence="11">MPI-CAGE-CH-0243</strain>
    </source>
</reference>
<dbReference type="GO" id="GO:0008270">
    <property type="term" value="F:zinc ion binding"/>
    <property type="evidence" value="ECO:0007669"/>
    <property type="project" value="UniProtKB-KW"/>
</dbReference>
<evidence type="ECO:0000256" key="7">
    <source>
        <dbReference type="PROSITE-ProRule" id="PRU00042"/>
    </source>
</evidence>
<evidence type="ECO:0000313" key="11">
    <source>
        <dbReference type="EMBL" id="KAH7128488.1"/>
    </source>
</evidence>
<evidence type="ECO:0000256" key="6">
    <source>
        <dbReference type="ARBA" id="ARBA00023242"/>
    </source>
</evidence>
<evidence type="ECO:0000259" key="10">
    <source>
        <dbReference type="PROSITE" id="PS50157"/>
    </source>
</evidence>
<dbReference type="OrthoDB" id="3945418at2759"/>
<evidence type="ECO:0000256" key="1">
    <source>
        <dbReference type="ARBA" id="ARBA00004123"/>
    </source>
</evidence>
<evidence type="ECO:0000256" key="2">
    <source>
        <dbReference type="ARBA" id="ARBA00022723"/>
    </source>
</evidence>
<dbReference type="PROSITE" id="PS50048">
    <property type="entry name" value="ZN2_CY6_FUNGAL_2"/>
    <property type="match status" value="1"/>
</dbReference>
<dbReference type="SMART" id="SM00355">
    <property type="entry name" value="ZnF_C2H2"/>
    <property type="match status" value="2"/>
</dbReference>
<feature type="domain" description="C2H2-type" evidence="10">
    <location>
        <begin position="80"/>
        <end position="109"/>
    </location>
</feature>
<dbReference type="SUPFAM" id="SSF57667">
    <property type="entry name" value="beta-beta-alpha zinc fingers"/>
    <property type="match status" value="1"/>
</dbReference>
<evidence type="ECO:0000256" key="3">
    <source>
        <dbReference type="ARBA" id="ARBA00022737"/>
    </source>
</evidence>
<dbReference type="PROSITE" id="PS00463">
    <property type="entry name" value="ZN2_CY6_FUNGAL_1"/>
    <property type="match status" value="1"/>
</dbReference>
<dbReference type="InterPro" id="IPR007219">
    <property type="entry name" value="XnlR_reg_dom"/>
</dbReference>
<evidence type="ECO:0008006" key="13">
    <source>
        <dbReference type="Google" id="ProtNLM"/>
    </source>
</evidence>
<dbReference type="InterPro" id="IPR051059">
    <property type="entry name" value="VerF-like"/>
</dbReference>
<dbReference type="PROSITE" id="PS00028">
    <property type="entry name" value="ZINC_FINGER_C2H2_1"/>
    <property type="match status" value="1"/>
</dbReference>
<gene>
    <name evidence="11" type="ORF">B0J11DRAFT_459120</name>
</gene>